<dbReference type="EMBL" id="UYSU01041366">
    <property type="protein sequence ID" value="VDM03044.1"/>
    <property type="molecule type" value="Genomic_DNA"/>
</dbReference>
<protein>
    <submittedName>
        <fullName evidence="3">PITH domain-containing protein</fullName>
    </submittedName>
</protein>
<sequence length="103" mass="11385">MWPQEGSEDFGEAVVIEDWKNSFDEHEPVLCLQILFISRSLNDAPKVEILGKHGNIAVQFVDAIVDVDNEQNKAKNRASGNTALNLNIGRLFVADMGCLQTAN</sequence>
<name>A0A183TJL0_SCHSO</name>
<keyword evidence="2" id="KW-1185">Reference proteome</keyword>
<dbReference type="OrthoDB" id="6310009at2759"/>
<dbReference type="WBParaSite" id="SSLN_0001729301-mRNA-1">
    <property type="protein sequence ID" value="SSLN_0001729301-mRNA-1"/>
    <property type="gene ID" value="SSLN_0001729301"/>
</dbReference>
<dbReference type="Proteomes" id="UP000275846">
    <property type="component" value="Unassembled WGS sequence"/>
</dbReference>
<evidence type="ECO:0000313" key="3">
    <source>
        <dbReference type="WBParaSite" id="SSLN_0001729301-mRNA-1"/>
    </source>
</evidence>
<reference evidence="3" key="1">
    <citation type="submission" date="2016-06" db="UniProtKB">
        <authorList>
            <consortium name="WormBaseParasite"/>
        </authorList>
    </citation>
    <scope>IDENTIFICATION</scope>
</reference>
<evidence type="ECO:0000313" key="2">
    <source>
        <dbReference type="Proteomes" id="UP000275846"/>
    </source>
</evidence>
<reference evidence="1 2" key="2">
    <citation type="submission" date="2018-11" db="EMBL/GenBank/DDBJ databases">
        <authorList>
            <consortium name="Pathogen Informatics"/>
        </authorList>
    </citation>
    <scope>NUCLEOTIDE SEQUENCE [LARGE SCALE GENOMIC DNA]</scope>
    <source>
        <strain evidence="1 2">NST_G2</strain>
    </source>
</reference>
<evidence type="ECO:0000313" key="1">
    <source>
        <dbReference type="EMBL" id="VDM03044.1"/>
    </source>
</evidence>
<organism evidence="3">
    <name type="scientific">Schistocephalus solidus</name>
    <name type="common">Tapeworm</name>
    <dbReference type="NCBI Taxonomy" id="70667"/>
    <lineage>
        <taxon>Eukaryota</taxon>
        <taxon>Metazoa</taxon>
        <taxon>Spiralia</taxon>
        <taxon>Lophotrochozoa</taxon>
        <taxon>Platyhelminthes</taxon>
        <taxon>Cestoda</taxon>
        <taxon>Eucestoda</taxon>
        <taxon>Diphyllobothriidea</taxon>
        <taxon>Diphyllobothriidae</taxon>
        <taxon>Schistocephalus</taxon>
    </lineage>
</organism>
<proteinExistence type="predicted"/>
<dbReference type="AlphaFoldDB" id="A0A183TJL0"/>
<accession>A0A183TJL0</accession>
<gene>
    <name evidence="1" type="ORF">SSLN_LOCUS16658</name>
</gene>